<dbReference type="Gene3D" id="1.10.10.60">
    <property type="entry name" value="Homeodomain-like"/>
    <property type="match status" value="1"/>
</dbReference>
<dbReference type="Pfam" id="PF02518">
    <property type="entry name" value="HATPase_c"/>
    <property type="match status" value="1"/>
</dbReference>
<keyword evidence="4" id="KW-0808">Transferase</keyword>
<dbReference type="Gene3D" id="3.40.50.2300">
    <property type="match status" value="1"/>
</dbReference>
<evidence type="ECO:0000256" key="3">
    <source>
        <dbReference type="ARBA" id="ARBA00022553"/>
    </source>
</evidence>
<dbReference type="PROSITE" id="PS50109">
    <property type="entry name" value="HIS_KIN"/>
    <property type="match status" value="1"/>
</dbReference>
<dbReference type="RefSeq" id="WP_071504922.1">
    <property type="nucleotide sequence ID" value="NZ_MORL01000012.1"/>
</dbReference>
<dbReference type="SUPFAM" id="SSF46689">
    <property type="entry name" value="Homeodomain-like"/>
    <property type="match status" value="1"/>
</dbReference>
<evidence type="ECO:0000313" key="13">
    <source>
        <dbReference type="EMBL" id="OIN57461.1"/>
    </source>
</evidence>
<evidence type="ECO:0000256" key="7">
    <source>
        <dbReference type="ARBA" id="ARBA00023163"/>
    </source>
</evidence>
<dbReference type="InterPro" id="IPR001789">
    <property type="entry name" value="Sig_transdc_resp-reg_receiver"/>
</dbReference>
<comment type="catalytic activity">
    <reaction evidence="1">
        <text>ATP + protein L-histidine = ADP + protein N-phospho-L-histidine.</text>
        <dbReference type="EC" id="2.7.13.3"/>
    </reaction>
</comment>
<dbReference type="SMART" id="SM00342">
    <property type="entry name" value="HTH_ARAC"/>
    <property type="match status" value="1"/>
</dbReference>
<keyword evidence="9" id="KW-1133">Transmembrane helix</keyword>
<feature type="modified residue" description="4-aspartylphosphate" evidence="8">
    <location>
        <position position="1212"/>
    </location>
</feature>
<gene>
    <name evidence="13" type="ORF">BLX24_19725</name>
</gene>
<dbReference type="SMART" id="SM00448">
    <property type="entry name" value="REC"/>
    <property type="match status" value="1"/>
</dbReference>
<dbReference type="InterPro" id="IPR003661">
    <property type="entry name" value="HisK_dim/P_dom"/>
</dbReference>
<proteinExistence type="predicted"/>
<evidence type="ECO:0000256" key="5">
    <source>
        <dbReference type="ARBA" id="ARBA00022777"/>
    </source>
</evidence>
<dbReference type="InterPro" id="IPR003594">
    <property type="entry name" value="HATPase_dom"/>
</dbReference>
<evidence type="ECO:0000259" key="12">
    <source>
        <dbReference type="PROSITE" id="PS50110"/>
    </source>
</evidence>
<reference evidence="13 14" key="1">
    <citation type="submission" date="2016-10" db="EMBL/GenBank/DDBJ databases">
        <title>Arsenicibacter rosenii gen. nov., sp. nov., an efficient arsenic-methylating bacterium isolated from an arsenic-contaminated paddy soil.</title>
        <authorList>
            <person name="Huang K."/>
        </authorList>
    </citation>
    <scope>NUCLEOTIDE SEQUENCE [LARGE SCALE GENOMIC DNA]</scope>
    <source>
        <strain evidence="13 14">SM-1</strain>
    </source>
</reference>
<organism evidence="13 14">
    <name type="scientific">Arsenicibacter rosenii</name>
    <dbReference type="NCBI Taxonomy" id="1750698"/>
    <lineage>
        <taxon>Bacteria</taxon>
        <taxon>Pseudomonadati</taxon>
        <taxon>Bacteroidota</taxon>
        <taxon>Cytophagia</taxon>
        <taxon>Cytophagales</taxon>
        <taxon>Spirosomataceae</taxon>
        <taxon>Arsenicibacter</taxon>
    </lineage>
</organism>
<dbReference type="SUPFAM" id="SSF63829">
    <property type="entry name" value="Calcium-dependent phosphotriesterase"/>
    <property type="match status" value="1"/>
</dbReference>
<dbReference type="Pfam" id="PF12833">
    <property type="entry name" value="HTH_18"/>
    <property type="match status" value="1"/>
</dbReference>
<dbReference type="PROSITE" id="PS50110">
    <property type="entry name" value="RESPONSE_REGULATORY"/>
    <property type="match status" value="1"/>
</dbReference>
<evidence type="ECO:0000256" key="6">
    <source>
        <dbReference type="ARBA" id="ARBA00023015"/>
    </source>
</evidence>
<dbReference type="Pfam" id="PF00512">
    <property type="entry name" value="HisKA"/>
    <property type="match status" value="1"/>
</dbReference>
<dbReference type="Proteomes" id="UP000181790">
    <property type="component" value="Unassembled WGS sequence"/>
</dbReference>
<keyword evidence="9" id="KW-0812">Transmembrane</keyword>
<dbReference type="InterPro" id="IPR013783">
    <property type="entry name" value="Ig-like_fold"/>
</dbReference>
<dbReference type="PRINTS" id="PR00344">
    <property type="entry name" value="BCTRLSENSOR"/>
</dbReference>
<dbReference type="Gene3D" id="1.10.287.130">
    <property type="match status" value="1"/>
</dbReference>
<keyword evidence="14" id="KW-1185">Reference proteome</keyword>
<evidence type="ECO:0000259" key="10">
    <source>
        <dbReference type="PROSITE" id="PS01124"/>
    </source>
</evidence>
<dbReference type="Gene3D" id="2.130.10.10">
    <property type="entry name" value="YVTN repeat-like/Quinoprotein amine dehydrogenase"/>
    <property type="match status" value="2"/>
</dbReference>
<dbReference type="SUPFAM" id="SSF55874">
    <property type="entry name" value="ATPase domain of HSP90 chaperone/DNA topoisomerase II/histidine kinase"/>
    <property type="match status" value="1"/>
</dbReference>
<keyword evidence="3 8" id="KW-0597">Phosphoprotein</keyword>
<feature type="transmembrane region" description="Helical" evidence="9">
    <location>
        <begin position="836"/>
        <end position="854"/>
    </location>
</feature>
<dbReference type="FunFam" id="3.30.565.10:FF:000006">
    <property type="entry name" value="Sensor histidine kinase WalK"/>
    <property type="match status" value="1"/>
</dbReference>
<protein>
    <recommendedName>
        <fullName evidence="2">histidine kinase</fullName>
        <ecNumber evidence="2">2.7.13.3</ecNumber>
    </recommendedName>
</protein>
<dbReference type="CDD" id="cd00075">
    <property type="entry name" value="HATPase"/>
    <property type="match status" value="1"/>
</dbReference>
<feature type="domain" description="Histidine kinase" evidence="11">
    <location>
        <begin position="906"/>
        <end position="1122"/>
    </location>
</feature>
<evidence type="ECO:0000256" key="9">
    <source>
        <dbReference type="SAM" id="Phobius"/>
    </source>
</evidence>
<dbReference type="PROSITE" id="PS01124">
    <property type="entry name" value="HTH_ARAC_FAMILY_2"/>
    <property type="match status" value="1"/>
</dbReference>
<sequence>MAYFLYYCRQAACLAFLLVVLTHHALVLGQGYAESVTQATSPASDYIFRMQFFGQQPGFDNRNVLAIGQDKAGLIWTGTMMNAYRFDGTRFMPLPAVKPVVRRPSTLVFDVTGMDQDGNQWFFNSIPEPSRQITILPPGESQPVLFDSLFKKAFPLQHEAIQPATRESSDPATATLRYIVTGTKNPGIWEIGSNGSVRLVYRLPAHTGMRHLHQTRRGTLLATVSDLITNRIRLLELSPKGQLLRQRPLPAQLAPIHVDEKGAIYLYRKVLGYESPATWPHLEPTRLDRLLYRLSPTGELSSLPITLPAGLFQVSAQDNFADIQATFDASRNLFWVKTRTVLFAWHPEQGVIFDDRAAGPPLATATGLTSLFIDRTGSVWVGASEGLFLITAEKNQFRRYLYTPTQSSSFPSFAVRGILQLGNELWVNSSTTQRVNLTTNAYTPLRSVSDPDNYPVRGLYPMLQGKDGFIWSGARSLVRIEPGTRTSREYMLPTTNYVYALWQDERQILWVGTESGLSLFDPKTGQSSLFRQYNRFPELAHNAINGFFPDKQAGGVWIAASSGLYLLDTRRGIVARYSDQRPAPYQLPASRINWIHADHDEPGVYWLATRGEGLIRWDKRTGQTQVFTQQQGLPDNTIYSIDEDAKNRLWLPTNAGLVCFRKNAPHQVQIYLPKDGIAHEEFNLMARWKAGDGQLFLGGLNGITAFRPDRVGADIPQTSPLLVTNFQLLDTKTGLMVDTLSLFLANKQIQLQPTDRSFVLSFAIPDYRFTKNARLWYRIRGWQDTWAVQSGLDLPIIGLPPGTYHLETRVQAAGGQWLTGVLAIPVVALAPFYQQLWFYLACLVVSLLAGAFFIRWRTQKLIARNEQLEAEVLRRTKHIEADKILIEQQSARLKENAELKTRFFTNVTHEFRTPLTLLLGPISYLARQITDPTAAELLTVMKRNANQLLSLVNNLLDLTKAEAGQILLMEKPTDVPALIRQQLSLFAAQAAYNGIQLKTDICQASLWCLMDAEKVDTILKNLIANALRFTKSGGQITLFLTTDPDTIRISVQDTGMGIHPGDLPFIFERYYQSTRAEVPLQGGTGIGLAIAADFCRLWGGQLTVESAPGIGSTFTLTYPLQPVAAPILPTAPEALPVTSLQPAGADSHRNKIRPVSANDRILIVEDNLDMAAYISSLLAPHYQTRTAANGQLAIDCLTNCSPEELPQLIITDMMMPELDGLGLIGQLRSHPTLTTIPLMMLTARTDTTLRLKILELGVADFLTKPFVGHELLTRIENLLERSREQNAWQLATDDRESPARSKTEPEVNWLITLEQHIQANLSDTDFRNSSLAELIHVSERQLYRLIKVNTGFTPNQFIQEIRLQSAREWLENGKVTTVKEACYAVGFQQVSYFSRIFQQRFGVYPSEIRPTKEPTGV</sequence>
<evidence type="ECO:0000256" key="2">
    <source>
        <dbReference type="ARBA" id="ARBA00012438"/>
    </source>
</evidence>
<dbReference type="Gene3D" id="2.60.40.10">
    <property type="entry name" value="Immunoglobulins"/>
    <property type="match status" value="1"/>
</dbReference>
<dbReference type="OrthoDB" id="9797097at2"/>
<dbReference type="InterPro" id="IPR009057">
    <property type="entry name" value="Homeodomain-like_sf"/>
</dbReference>
<evidence type="ECO:0000256" key="4">
    <source>
        <dbReference type="ARBA" id="ARBA00022679"/>
    </source>
</evidence>
<dbReference type="SUPFAM" id="SSF52172">
    <property type="entry name" value="CheY-like"/>
    <property type="match status" value="1"/>
</dbReference>
<evidence type="ECO:0000256" key="8">
    <source>
        <dbReference type="PROSITE-ProRule" id="PRU00169"/>
    </source>
</evidence>
<feature type="domain" description="HTH araC/xylS-type" evidence="10">
    <location>
        <begin position="1311"/>
        <end position="1411"/>
    </location>
</feature>
<dbReference type="GO" id="GO:0003700">
    <property type="term" value="F:DNA-binding transcription factor activity"/>
    <property type="evidence" value="ECO:0007669"/>
    <property type="project" value="InterPro"/>
</dbReference>
<dbReference type="InterPro" id="IPR036890">
    <property type="entry name" value="HATPase_C_sf"/>
</dbReference>
<dbReference type="InterPro" id="IPR011006">
    <property type="entry name" value="CheY-like_superfamily"/>
</dbReference>
<dbReference type="Pfam" id="PF00072">
    <property type="entry name" value="Response_reg"/>
    <property type="match status" value="1"/>
</dbReference>
<keyword evidence="6" id="KW-0805">Transcription regulation</keyword>
<dbReference type="EC" id="2.7.13.3" evidence="2"/>
<name>A0A1S2VFC9_9BACT</name>
<dbReference type="SUPFAM" id="SSF47384">
    <property type="entry name" value="Homodimeric domain of signal transducing histidine kinase"/>
    <property type="match status" value="1"/>
</dbReference>
<dbReference type="Gene3D" id="3.30.565.10">
    <property type="entry name" value="Histidine kinase-like ATPase, C-terminal domain"/>
    <property type="match status" value="1"/>
</dbReference>
<evidence type="ECO:0000256" key="1">
    <source>
        <dbReference type="ARBA" id="ARBA00000085"/>
    </source>
</evidence>
<dbReference type="GO" id="GO:0043565">
    <property type="term" value="F:sequence-specific DNA binding"/>
    <property type="evidence" value="ECO:0007669"/>
    <property type="project" value="InterPro"/>
</dbReference>
<dbReference type="PANTHER" id="PTHR43547">
    <property type="entry name" value="TWO-COMPONENT HISTIDINE KINASE"/>
    <property type="match status" value="1"/>
</dbReference>
<evidence type="ECO:0000313" key="14">
    <source>
        <dbReference type="Proteomes" id="UP000181790"/>
    </source>
</evidence>
<comment type="caution">
    <text evidence="13">The sequence shown here is derived from an EMBL/GenBank/DDBJ whole genome shotgun (WGS) entry which is preliminary data.</text>
</comment>
<dbReference type="PANTHER" id="PTHR43547:SF2">
    <property type="entry name" value="HYBRID SIGNAL TRANSDUCTION HISTIDINE KINASE C"/>
    <property type="match status" value="1"/>
</dbReference>
<accession>A0A1S2VFC9</accession>
<dbReference type="InterPro" id="IPR005467">
    <property type="entry name" value="His_kinase_dom"/>
</dbReference>
<dbReference type="GO" id="GO:0000155">
    <property type="term" value="F:phosphorelay sensor kinase activity"/>
    <property type="evidence" value="ECO:0007669"/>
    <property type="project" value="InterPro"/>
</dbReference>
<dbReference type="EMBL" id="MORL01000012">
    <property type="protein sequence ID" value="OIN57461.1"/>
    <property type="molecule type" value="Genomic_DNA"/>
</dbReference>
<dbReference type="InterPro" id="IPR015943">
    <property type="entry name" value="WD40/YVTN_repeat-like_dom_sf"/>
</dbReference>
<dbReference type="InterPro" id="IPR004358">
    <property type="entry name" value="Sig_transdc_His_kin-like_C"/>
</dbReference>
<keyword evidence="5" id="KW-0418">Kinase</keyword>
<dbReference type="SMART" id="SM00387">
    <property type="entry name" value="HATPase_c"/>
    <property type="match status" value="1"/>
</dbReference>
<keyword evidence="7" id="KW-0804">Transcription</keyword>
<keyword evidence="9" id="KW-0472">Membrane</keyword>
<dbReference type="InterPro" id="IPR036097">
    <property type="entry name" value="HisK_dim/P_sf"/>
</dbReference>
<dbReference type="SMART" id="SM00388">
    <property type="entry name" value="HisKA"/>
    <property type="match status" value="1"/>
</dbReference>
<evidence type="ECO:0000259" key="11">
    <source>
        <dbReference type="PROSITE" id="PS50109"/>
    </source>
</evidence>
<feature type="domain" description="Response regulatory" evidence="12">
    <location>
        <begin position="1160"/>
        <end position="1279"/>
    </location>
</feature>
<dbReference type="InterPro" id="IPR018060">
    <property type="entry name" value="HTH_AraC"/>
</dbReference>
<dbReference type="CDD" id="cd00082">
    <property type="entry name" value="HisKA"/>
    <property type="match status" value="1"/>
</dbReference>